<evidence type="ECO:0000256" key="1">
    <source>
        <dbReference type="ARBA" id="ARBA00001947"/>
    </source>
</evidence>
<feature type="domain" description="Extradiol ring-cleavage dioxygenase class III enzyme subunit B" evidence="6">
    <location>
        <begin position="51"/>
        <end position="259"/>
    </location>
</feature>
<comment type="caution">
    <text evidence="7">The sequence shown here is derived from an EMBL/GenBank/DDBJ whole genome shotgun (WGS) entry which is preliminary data.</text>
</comment>
<dbReference type="SUPFAM" id="SSF53213">
    <property type="entry name" value="LigB-like"/>
    <property type="match status" value="1"/>
</dbReference>
<proteinExistence type="inferred from homology"/>
<dbReference type="InterPro" id="IPR004183">
    <property type="entry name" value="Xdiol_dOase_suB"/>
</dbReference>
<dbReference type="Pfam" id="PF02900">
    <property type="entry name" value="LigB"/>
    <property type="match status" value="1"/>
</dbReference>
<accession>A0ABD3FMZ3</accession>
<comment type="cofactor">
    <cofactor evidence="1">
        <name>Zn(2+)</name>
        <dbReference type="ChEBI" id="CHEBI:29105"/>
    </cofactor>
</comment>
<keyword evidence="5" id="KW-0560">Oxidoreductase</keyword>
<dbReference type="PIRSF" id="PIRSF006157">
    <property type="entry name" value="Doxgns_DODA"/>
    <property type="match status" value="1"/>
</dbReference>
<dbReference type="EMBL" id="JBIMZQ010000012">
    <property type="protein sequence ID" value="KAL3668123.1"/>
    <property type="molecule type" value="Genomic_DNA"/>
</dbReference>
<evidence type="ECO:0000313" key="7">
    <source>
        <dbReference type="EMBL" id="KAL3668123.1"/>
    </source>
</evidence>
<evidence type="ECO:0000256" key="5">
    <source>
        <dbReference type="ARBA" id="ARBA00023002"/>
    </source>
</evidence>
<evidence type="ECO:0000256" key="3">
    <source>
        <dbReference type="ARBA" id="ARBA00022723"/>
    </source>
</evidence>
<keyword evidence="3" id="KW-0479">Metal-binding</keyword>
<protein>
    <recommendedName>
        <fullName evidence="6">Extradiol ring-cleavage dioxygenase class III enzyme subunit B domain-containing protein</fullName>
    </recommendedName>
</protein>
<keyword evidence="8" id="KW-1185">Reference proteome</keyword>
<dbReference type="Gene3D" id="3.40.830.10">
    <property type="entry name" value="LigB-like"/>
    <property type="match status" value="1"/>
</dbReference>
<dbReference type="Proteomes" id="UP001632037">
    <property type="component" value="Unassembled WGS sequence"/>
</dbReference>
<comment type="similarity">
    <text evidence="2">Belongs to the DODA-type extradiol aromatic ring-opening dioxygenase family.</text>
</comment>
<name>A0ABD3FMZ3_9STRA</name>
<dbReference type="PANTHER" id="PTHR30096:SF0">
    <property type="entry name" value="4,5-DOPA DIOXYGENASE EXTRADIOL-LIKE PROTEIN"/>
    <property type="match status" value="1"/>
</dbReference>
<reference evidence="7 8" key="1">
    <citation type="submission" date="2024-09" db="EMBL/GenBank/DDBJ databases">
        <title>Genome sequencing and assembly of Phytophthora oleae, isolate VK10A, causative agent of rot of olive drupes.</title>
        <authorList>
            <person name="Conti Taguali S."/>
            <person name="Riolo M."/>
            <person name="La Spada F."/>
            <person name="Cacciola S.O."/>
            <person name="Dionisio G."/>
        </authorList>
    </citation>
    <scope>NUCLEOTIDE SEQUENCE [LARGE SCALE GENOMIC DNA]</scope>
    <source>
        <strain evidence="7 8">VK10A</strain>
    </source>
</reference>
<keyword evidence="4" id="KW-0862">Zinc</keyword>
<evidence type="ECO:0000256" key="2">
    <source>
        <dbReference type="ARBA" id="ARBA00007581"/>
    </source>
</evidence>
<gene>
    <name evidence="7" type="ORF">V7S43_006986</name>
</gene>
<dbReference type="InterPro" id="IPR014436">
    <property type="entry name" value="Extradiol_dOase_DODA"/>
</dbReference>
<organism evidence="7 8">
    <name type="scientific">Phytophthora oleae</name>
    <dbReference type="NCBI Taxonomy" id="2107226"/>
    <lineage>
        <taxon>Eukaryota</taxon>
        <taxon>Sar</taxon>
        <taxon>Stramenopiles</taxon>
        <taxon>Oomycota</taxon>
        <taxon>Peronosporomycetes</taxon>
        <taxon>Peronosporales</taxon>
        <taxon>Peronosporaceae</taxon>
        <taxon>Phytophthora</taxon>
    </lineage>
</organism>
<evidence type="ECO:0000313" key="8">
    <source>
        <dbReference type="Proteomes" id="UP001632037"/>
    </source>
</evidence>
<evidence type="ECO:0000256" key="4">
    <source>
        <dbReference type="ARBA" id="ARBA00022833"/>
    </source>
</evidence>
<evidence type="ECO:0000259" key="6">
    <source>
        <dbReference type="Pfam" id="PF02900"/>
    </source>
</evidence>
<dbReference type="PANTHER" id="PTHR30096">
    <property type="entry name" value="4,5-DOPA DIOXYGENASE EXTRADIOL-LIKE PROTEIN"/>
    <property type="match status" value="1"/>
</dbReference>
<dbReference type="GO" id="GO:0016702">
    <property type="term" value="F:oxidoreductase activity, acting on single donors with incorporation of molecular oxygen, incorporation of two atoms of oxygen"/>
    <property type="evidence" value="ECO:0007669"/>
    <property type="project" value="UniProtKB-ARBA"/>
</dbReference>
<sequence length="320" mass="35812">MSAFRHPVVVVSHGPGPLWLLTPGYEGMNRHTLPARTLAELFPKLYPDDKNLPKRIFFVSAHFESERSGGFEISSSANPKMFYDYSGFPAETYQVEYPAKGDPAFAQKVKGSLEKNNIQAKLVDRGFDHGVFVPMLLIRPQADIPIASMSINSRLDNKAHFDVGKAISSFRNEDTLIFCSGQSTHNLRGVRDLNHPIVDWAAAFQNWIDDTFTSKSTLTYDQRAERTIKWQEAPGARLAHPTPDYFIPFVVAAGAGMDEKNPGAESFFGGWGAGHLTFANYAWGLPYKVNQVLRSKTLAFKKTPTSSWDLSSMRRKSWMA</sequence>
<dbReference type="AlphaFoldDB" id="A0ABD3FMZ3"/>
<dbReference type="CDD" id="cd07363">
    <property type="entry name" value="45_DOPA_Dioxygenase"/>
    <property type="match status" value="1"/>
</dbReference>
<dbReference type="GO" id="GO:0046872">
    <property type="term" value="F:metal ion binding"/>
    <property type="evidence" value="ECO:0007669"/>
    <property type="project" value="UniProtKB-KW"/>
</dbReference>